<dbReference type="AlphaFoldDB" id="A0A2W5T9A1"/>
<evidence type="ECO:0000313" key="2">
    <source>
        <dbReference type="EMBL" id="PZR10477.1"/>
    </source>
</evidence>
<comment type="caution">
    <text evidence="2">The sequence shown here is derived from an EMBL/GenBank/DDBJ whole genome shotgun (WGS) entry which is preliminary data.</text>
</comment>
<protein>
    <submittedName>
        <fullName evidence="2">Uncharacterized protein</fullName>
    </submittedName>
</protein>
<dbReference type="Proteomes" id="UP000249061">
    <property type="component" value="Unassembled WGS sequence"/>
</dbReference>
<feature type="chain" id="PRO_5016087881" evidence="1">
    <location>
        <begin position="19"/>
        <end position="63"/>
    </location>
</feature>
<evidence type="ECO:0000256" key="1">
    <source>
        <dbReference type="SAM" id="SignalP"/>
    </source>
</evidence>
<organism evidence="2 3">
    <name type="scientific">Archangium gephyra</name>
    <dbReference type="NCBI Taxonomy" id="48"/>
    <lineage>
        <taxon>Bacteria</taxon>
        <taxon>Pseudomonadati</taxon>
        <taxon>Myxococcota</taxon>
        <taxon>Myxococcia</taxon>
        <taxon>Myxococcales</taxon>
        <taxon>Cystobacterineae</taxon>
        <taxon>Archangiaceae</taxon>
        <taxon>Archangium</taxon>
    </lineage>
</organism>
<dbReference type="EMBL" id="QFQP01000017">
    <property type="protein sequence ID" value="PZR10477.1"/>
    <property type="molecule type" value="Genomic_DNA"/>
</dbReference>
<name>A0A2W5T9A1_9BACT</name>
<sequence>MTRLAGLLVVLLPVAALAEDPKTPPPIDQRAACLKTCAGEPKNASGEKLMACLKQCEAPQPTK</sequence>
<feature type="signal peptide" evidence="1">
    <location>
        <begin position="1"/>
        <end position="18"/>
    </location>
</feature>
<gene>
    <name evidence="2" type="ORF">DI536_19730</name>
</gene>
<keyword evidence="1" id="KW-0732">Signal</keyword>
<reference evidence="2 3" key="1">
    <citation type="submission" date="2017-08" db="EMBL/GenBank/DDBJ databases">
        <title>Infants hospitalized years apart are colonized by the same room-sourced microbial strains.</title>
        <authorList>
            <person name="Brooks B."/>
            <person name="Olm M.R."/>
            <person name="Firek B.A."/>
            <person name="Baker R."/>
            <person name="Thomas B.C."/>
            <person name="Morowitz M.J."/>
            <person name="Banfield J.F."/>
        </authorList>
    </citation>
    <scope>NUCLEOTIDE SEQUENCE [LARGE SCALE GENOMIC DNA]</scope>
    <source>
        <strain evidence="2">S2_003_000_R2_14</strain>
    </source>
</reference>
<proteinExistence type="predicted"/>
<evidence type="ECO:0000313" key="3">
    <source>
        <dbReference type="Proteomes" id="UP000249061"/>
    </source>
</evidence>
<accession>A0A2W5T9A1</accession>